<dbReference type="PROSITE" id="PS00889">
    <property type="entry name" value="CNMP_BINDING_2"/>
    <property type="match status" value="1"/>
</dbReference>
<dbReference type="Proteomes" id="UP000285060">
    <property type="component" value="Unassembled WGS sequence"/>
</dbReference>
<proteinExistence type="predicted"/>
<dbReference type="SUPFAM" id="SSF51206">
    <property type="entry name" value="cAMP-binding domain-like"/>
    <property type="match status" value="2"/>
</dbReference>
<reference evidence="2 3" key="1">
    <citation type="submission" date="2018-08" db="EMBL/GenBank/DDBJ databases">
        <title>Aphanomyces genome sequencing and annotation.</title>
        <authorList>
            <person name="Minardi D."/>
            <person name="Oidtmann B."/>
            <person name="Van Der Giezen M."/>
            <person name="Studholme D.J."/>
        </authorList>
    </citation>
    <scope>NUCLEOTIDE SEQUENCE [LARGE SCALE GENOMIC DNA]</scope>
    <source>
        <strain evidence="2 3">NJM0002</strain>
    </source>
</reference>
<dbReference type="VEuPathDB" id="FungiDB:H310_04532"/>
<gene>
    <name evidence="2" type="ORF">DYB32_000037</name>
</gene>
<dbReference type="InterPro" id="IPR018488">
    <property type="entry name" value="cNMP-bd_CS"/>
</dbReference>
<comment type="caution">
    <text evidence="2">The sequence shown here is derived from an EMBL/GenBank/DDBJ whole genome shotgun (WGS) entry which is preliminary data.</text>
</comment>
<organism evidence="2 3">
    <name type="scientific">Aphanomyces invadans</name>
    <dbReference type="NCBI Taxonomy" id="157072"/>
    <lineage>
        <taxon>Eukaryota</taxon>
        <taxon>Sar</taxon>
        <taxon>Stramenopiles</taxon>
        <taxon>Oomycota</taxon>
        <taxon>Saprolegniomycetes</taxon>
        <taxon>Saprolegniales</taxon>
        <taxon>Verrucalvaceae</taxon>
        <taxon>Aphanomyces</taxon>
    </lineage>
</organism>
<dbReference type="EMBL" id="QUSY01000001">
    <property type="protein sequence ID" value="RHY35496.1"/>
    <property type="molecule type" value="Genomic_DNA"/>
</dbReference>
<evidence type="ECO:0000259" key="1">
    <source>
        <dbReference type="PROSITE" id="PS50042"/>
    </source>
</evidence>
<dbReference type="Gene3D" id="2.60.120.10">
    <property type="entry name" value="Jelly Rolls"/>
    <property type="match status" value="2"/>
</dbReference>
<protein>
    <recommendedName>
        <fullName evidence="1">Cyclic nucleotide-binding domain-containing protein</fullName>
    </recommendedName>
</protein>
<feature type="domain" description="Cyclic nucleotide-binding" evidence="1">
    <location>
        <begin position="91"/>
        <end position="209"/>
    </location>
</feature>
<dbReference type="SMART" id="SM00100">
    <property type="entry name" value="cNMP"/>
    <property type="match status" value="1"/>
</dbReference>
<dbReference type="InterPro" id="IPR000595">
    <property type="entry name" value="cNMP-bd_dom"/>
</dbReference>
<dbReference type="PANTHER" id="PTHR23011:SF28">
    <property type="entry name" value="CYCLIC NUCLEOTIDE-BINDING DOMAIN CONTAINING PROTEIN"/>
    <property type="match status" value="1"/>
</dbReference>
<dbReference type="Pfam" id="PF00027">
    <property type="entry name" value="cNMP_binding"/>
    <property type="match status" value="1"/>
</dbReference>
<evidence type="ECO:0000313" key="2">
    <source>
        <dbReference type="EMBL" id="RHY35496.1"/>
    </source>
</evidence>
<dbReference type="InterPro" id="IPR014710">
    <property type="entry name" value="RmlC-like_jellyroll"/>
</dbReference>
<name>A0A3R6ZXY3_9STRA</name>
<dbReference type="PROSITE" id="PS50042">
    <property type="entry name" value="CNMP_BINDING_3"/>
    <property type="match status" value="2"/>
</dbReference>
<accession>A0A3R6ZXY3</accession>
<dbReference type="PANTHER" id="PTHR23011">
    <property type="entry name" value="CYCLIC NUCLEOTIDE-BINDING DOMAIN CONTAINING PROTEIN"/>
    <property type="match status" value="1"/>
</dbReference>
<keyword evidence="3" id="KW-1185">Reference proteome</keyword>
<sequence>MGVIHTTFKFIDHGLDFGPRNYEISTSYVRHDRLGRQWLVERKDFQTYFPRFGSRALSEDEKLRMAAQKEPDKRNGIDIQLLSKWLLHVPSLRALNVMQAAEIAKRMRWASFAANQVIFRKGDVGDACYIIVNGQVDIVVHGDRVGRLVKGMNFGEVALEQEDALRTADIQVTDAGPADLLLIRAEDYHKNVYRYQSKRRKKLTKWLRTEVSIFRDFSDNKLRYFESVSVDLFLHPGNCVYMEGEAVGALYIVKSGRCIYVSKSTSHHGRYTRSVGVISLEKNVLFETKHRRPTGIKSWAVQSHKTHIQVPSYTVESAGCFGMEYFVKVE</sequence>
<feature type="domain" description="Cyclic nucleotide-binding" evidence="1">
    <location>
        <begin position="213"/>
        <end position="257"/>
    </location>
</feature>
<evidence type="ECO:0000313" key="3">
    <source>
        <dbReference type="Proteomes" id="UP000285060"/>
    </source>
</evidence>
<dbReference type="AlphaFoldDB" id="A0A3R6ZXY3"/>
<dbReference type="CDD" id="cd00038">
    <property type="entry name" value="CAP_ED"/>
    <property type="match status" value="1"/>
</dbReference>
<dbReference type="InterPro" id="IPR018490">
    <property type="entry name" value="cNMP-bd_dom_sf"/>
</dbReference>